<dbReference type="Proteomes" id="UP000006250">
    <property type="component" value="Unassembled WGS sequence"/>
</dbReference>
<keyword evidence="1" id="KW-1133">Transmembrane helix</keyword>
<dbReference type="EMBL" id="AECZ01000007">
    <property type="protein sequence ID" value="EFL51898.1"/>
    <property type="molecule type" value="Genomic_DNA"/>
</dbReference>
<name>E1JUY4_SOLFR</name>
<feature type="transmembrane region" description="Helical" evidence="1">
    <location>
        <begin position="115"/>
        <end position="134"/>
    </location>
</feature>
<keyword evidence="1" id="KW-0812">Transmembrane</keyword>
<evidence type="ECO:0000313" key="2">
    <source>
        <dbReference type="EMBL" id="EFL51898.1"/>
    </source>
</evidence>
<keyword evidence="3" id="KW-1185">Reference proteome</keyword>
<gene>
    <name evidence="2" type="ORF">DesfrDRAFT_1433</name>
</gene>
<accession>E1JUY4</accession>
<feature type="transmembrane region" description="Helical" evidence="1">
    <location>
        <begin position="86"/>
        <end position="103"/>
    </location>
</feature>
<reference evidence="2 3" key="1">
    <citation type="submission" date="2010-08" db="EMBL/GenBank/DDBJ databases">
        <title>The draft genome of Desulfovibrio fructosovorans JJ.</title>
        <authorList>
            <consortium name="US DOE Joint Genome Institute (JGI-PGF)"/>
            <person name="Lucas S."/>
            <person name="Copeland A."/>
            <person name="Lapidus A."/>
            <person name="Cheng J.-F."/>
            <person name="Bruce D."/>
            <person name="Goodwin L."/>
            <person name="Pitluck S."/>
            <person name="Land M.L."/>
            <person name="Hauser L."/>
            <person name="Chang Y.-J."/>
            <person name="Jeffries C."/>
            <person name="Wall J.D."/>
            <person name="Stahl D.A."/>
            <person name="Arkin A.P."/>
            <person name="Dehal P."/>
            <person name="Stolyar S.M."/>
            <person name="Hazen T.C."/>
            <person name="Woyke T.J."/>
        </authorList>
    </citation>
    <scope>NUCLEOTIDE SEQUENCE [LARGE SCALE GENOMIC DNA]</scope>
    <source>
        <strain evidence="2 3">JJ</strain>
    </source>
</reference>
<comment type="caution">
    <text evidence="2">The sequence shown here is derived from an EMBL/GenBank/DDBJ whole genome shotgun (WGS) entry which is preliminary data.</text>
</comment>
<dbReference type="AlphaFoldDB" id="E1JUY4"/>
<feature type="transmembrane region" description="Helical" evidence="1">
    <location>
        <begin position="12"/>
        <end position="40"/>
    </location>
</feature>
<dbReference type="OrthoDB" id="5456615at2"/>
<evidence type="ECO:0000256" key="1">
    <source>
        <dbReference type="SAM" id="Phobius"/>
    </source>
</evidence>
<dbReference type="eggNOG" id="ENOG502ZPHF">
    <property type="taxonomic scope" value="Bacteria"/>
</dbReference>
<evidence type="ECO:0000313" key="3">
    <source>
        <dbReference type="Proteomes" id="UP000006250"/>
    </source>
</evidence>
<dbReference type="RefSeq" id="WP_005992480.1">
    <property type="nucleotide sequence ID" value="NZ_AECZ01000007.1"/>
</dbReference>
<sequence>MADAQPPVRKRPILVWVIFLFYLISSIQVIMGLFFVAAGGVNMTPEQQAFLAKFSVWDRVIGYINAALTLVGVTLLLGLRKQAVNVLAVAFALNLFSTAVVWFKADPAAVTAPAALAAQAFSIVLFGAVVYYAWRLGKRGLLQDAPRARRPRT</sequence>
<organism evidence="2 3">
    <name type="scientific">Solidesulfovibrio fructosivorans JJ]</name>
    <dbReference type="NCBI Taxonomy" id="596151"/>
    <lineage>
        <taxon>Bacteria</taxon>
        <taxon>Pseudomonadati</taxon>
        <taxon>Thermodesulfobacteriota</taxon>
        <taxon>Desulfovibrionia</taxon>
        <taxon>Desulfovibrionales</taxon>
        <taxon>Desulfovibrionaceae</taxon>
        <taxon>Solidesulfovibrio</taxon>
    </lineage>
</organism>
<protein>
    <submittedName>
        <fullName evidence="2">Uncharacterized protein</fullName>
    </submittedName>
</protein>
<feature type="transmembrane region" description="Helical" evidence="1">
    <location>
        <begin position="60"/>
        <end position="79"/>
    </location>
</feature>
<keyword evidence="1" id="KW-0472">Membrane</keyword>
<proteinExistence type="predicted"/>